<name>A0A8J5LJK8_ZINOF</name>
<dbReference type="Pfam" id="PF08879">
    <property type="entry name" value="WRC"/>
    <property type="match status" value="1"/>
</dbReference>
<protein>
    <recommendedName>
        <fullName evidence="5">Growth-regulating factor</fullName>
    </recommendedName>
</protein>
<evidence type="ECO:0000256" key="2">
    <source>
        <dbReference type="ARBA" id="ARBA00008122"/>
    </source>
</evidence>
<feature type="short sequence motif" description="Bipartite nuclear localization signal" evidence="4">
    <location>
        <begin position="289"/>
        <end position="296"/>
    </location>
</feature>
<dbReference type="GO" id="GO:0032502">
    <property type="term" value="P:developmental process"/>
    <property type="evidence" value="ECO:0007669"/>
    <property type="project" value="InterPro"/>
</dbReference>
<dbReference type="PROSITE" id="PS51667">
    <property type="entry name" value="WRC"/>
    <property type="match status" value="1"/>
</dbReference>
<evidence type="ECO:0000313" key="10">
    <source>
        <dbReference type="Proteomes" id="UP000734854"/>
    </source>
</evidence>
<dbReference type="InterPro" id="IPR031137">
    <property type="entry name" value="GRF"/>
</dbReference>
<dbReference type="OrthoDB" id="1927209at2759"/>
<dbReference type="InterPro" id="IPR014977">
    <property type="entry name" value="WRC_dom"/>
</dbReference>
<dbReference type="PANTHER" id="PTHR31602:SF42">
    <property type="entry name" value="GROWTH-REGULATING FACTOR 2"/>
    <property type="match status" value="1"/>
</dbReference>
<keyword evidence="3 4" id="KW-0539">Nucleus</keyword>
<dbReference type="InterPro" id="IPR014978">
    <property type="entry name" value="Gln-Leu-Gln_QLQ"/>
</dbReference>
<dbReference type="GO" id="GO:0006355">
    <property type="term" value="P:regulation of DNA-templated transcription"/>
    <property type="evidence" value="ECO:0007669"/>
    <property type="project" value="InterPro"/>
</dbReference>
<evidence type="ECO:0000256" key="1">
    <source>
        <dbReference type="ARBA" id="ARBA00004123"/>
    </source>
</evidence>
<feature type="compositionally biased region" description="Low complexity" evidence="6">
    <location>
        <begin position="576"/>
        <end position="588"/>
    </location>
</feature>
<keyword evidence="5" id="KW-0805">Transcription regulation</keyword>
<dbReference type="GO" id="GO:0005634">
    <property type="term" value="C:nucleus"/>
    <property type="evidence" value="ECO:0007669"/>
    <property type="project" value="UniProtKB-SubCell"/>
</dbReference>
<dbReference type="Pfam" id="PF08880">
    <property type="entry name" value="QLQ"/>
    <property type="match status" value="1"/>
</dbReference>
<dbReference type="GO" id="GO:0005524">
    <property type="term" value="F:ATP binding"/>
    <property type="evidence" value="ECO:0007669"/>
    <property type="project" value="UniProtKB-UniRule"/>
</dbReference>
<keyword evidence="10" id="KW-1185">Reference proteome</keyword>
<feature type="compositionally biased region" description="Polar residues" evidence="6">
    <location>
        <begin position="537"/>
        <end position="553"/>
    </location>
</feature>
<dbReference type="EMBL" id="JACMSC010000007">
    <property type="protein sequence ID" value="KAG6514728.1"/>
    <property type="molecule type" value="Genomic_DNA"/>
</dbReference>
<gene>
    <name evidence="9" type="ORF">ZIOFF_025098</name>
</gene>
<comment type="domain">
    <text evidence="5">The QLQ domain and WRC domain may be involved in protein-protein interaction and DNA-binding, respectively.</text>
</comment>
<dbReference type="SMART" id="SM00951">
    <property type="entry name" value="QLQ"/>
    <property type="match status" value="1"/>
</dbReference>
<feature type="domain" description="QLQ" evidence="7">
    <location>
        <begin position="187"/>
        <end position="222"/>
    </location>
</feature>
<keyword evidence="5" id="KW-0010">Activator</keyword>
<keyword evidence="5" id="KW-0804">Transcription</keyword>
<evidence type="ECO:0000256" key="4">
    <source>
        <dbReference type="PROSITE-ProRule" id="PRU01002"/>
    </source>
</evidence>
<feature type="region of interest" description="Disordered" evidence="6">
    <location>
        <begin position="537"/>
        <end position="613"/>
    </location>
</feature>
<evidence type="ECO:0000313" key="9">
    <source>
        <dbReference type="EMBL" id="KAG6514728.1"/>
    </source>
</evidence>
<evidence type="ECO:0000259" key="7">
    <source>
        <dbReference type="PROSITE" id="PS51666"/>
    </source>
</evidence>
<organism evidence="9 10">
    <name type="scientific">Zingiber officinale</name>
    <name type="common">Ginger</name>
    <name type="synonym">Amomum zingiber</name>
    <dbReference type="NCBI Taxonomy" id="94328"/>
    <lineage>
        <taxon>Eukaryota</taxon>
        <taxon>Viridiplantae</taxon>
        <taxon>Streptophyta</taxon>
        <taxon>Embryophyta</taxon>
        <taxon>Tracheophyta</taxon>
        <taxon>Spermatophyta</taxon>
        <taxon>Magnoliopsida</taxon>
        <taxon>Liliopsida</taxon>
        <taxon>Zingiberales</taxon>
        <taxon>Zingiberaceae</taxon>
        <taxon>Zingiber</taxon>
    </lineage>
</organism>
<feature type="domain" description="WRC" evidence="8">
    <location>
        <begin position="256"/>
        <end position="300"/>
    </location>
</feature>
<feature type="compositionally biased region" description="Polar residues" evidence="6">
    <location>
        <begin position="561"/>
        <end position="575"/>
    </location>
</feature>
<comment type="subcellular location">
    <subcellularLocation>
        <location evidence="1 4 5">Nucleus</location>
    </subcellularLocation>
</comment>
<evidence type="ECO:0000256" key="6">
    <source>
        <dbReference type="SAM" id="MobiDB-lite"/>
    </source>
</evidence>
<dbReference type="AlphaFoldDB" id="A0A8J5LJK8"/>
<comment type="similarity">
    <text evidence="2 5">Belongs to the GRF family.</text>
</comment>
<evidence type="ECO:0000256" key="5">
    <source>
        <dbReference type="RuleBase" id="RU367127"/>
    </source>
</evidence>
<dbReference type="PANTHER" id="PTHR31602">
    <property type="entry name" value="GROWTH-REGULATING FACTOR 5"/>
    <property type="match status" value="1"/>
</dbReference>
<dbReference type="PROSITE" id="PS51666">
    <property type="entry name" value="QLQ"/>
    <property type="match status" value="1"/>
</dbReference>
<dbReference type="Proteomes" id="UP000734854">
    <property type="component" value="Unassembled WGS sequence"/>
</dbReference>
<feature type="region of interest" description="Disordered" evidence="6">
    <location>
        <begin position="287"/>
        <end position="347"/>
    </location>
</feature>
<evidence type="ECO:0000259" key="8">
    <source>
        <dbReference type="PROSITE" id="PS51667"/>
    </source>
</evidence>
<reference evidence="9 10" key="1">
    <citation type="submission" date="2020-08" db="EMBL/GenBank/DDBJ databases">
        <title>Plant Genome Project.</title>
        <authorList>
            <person name="Zhang R.-G."/>
        </authorList>
    </citation>
    <scope>NUCLEOTIDE SEQUENCE [LARGE SCALE GENOMIC DNA]</scope>
    <source>
        <tissue evidence="9">Rhizome</tissue>
    </source>
</reference>
<accession>A0A8J5LJK8</accession>
<comment type="caution">
    <text evidence="9">The sequence shown here is derived from an EMBL/GenBank/DDBJ whole genome shotgun (WGS) entry which is preliminary data.</text>
</comment>
<feature type="short sequence motif" description="Bipartite nuclear localization signal" evidence="4">
    <location>
        <begin position="261"/>
        <end position="271"/>
    </location>
</feature>
<proteinExistence type="inferred from homology"/>
<comment type="function">
    <text evidence="5">Transcription activator.</text>
</comment>
<evidence type="ECO:0000256" key="3">
    <source>
        <dbReference type="ARBA" id="ARBA00023242"/>
    </source>
</evidence>
<sequence length="613" mass="66612">MLHLPAPLPPSTFLNLPSDDHHPFFCSHCYFGHALDMDLGGVVSMDGLVGGVGASSEAGSLLSCSLTNSSKKTCKPKGLLGCEGFQKLGRVAESPHEHCDWRASKMARTEAMVADAHFLLPDGGQMLSFSSTSKQDSFVLKCDGSLPSYYSPPPASSTPKPCLWSAGLYSESHDVNMNGALTRARYPFTPSQWLELEHQALIYKYIDARVPIPSSLLAPIRRSLSSSVFPPFSAGYFGSSALGWGSVYLGYAGNTDPEPGRCRRTDGKKWRCSRDAVVDQKYCEHHMERGRHRSRKHVEDQSGHAAEVKPSVTPPQSAIAVTGGGTSRDAPPQSELTKSTVGDSCPAPFNMMMLRKENSNDEGQDPVSLSMLSSTKPKSVTSMAITEQHTADFQLVSACPRFNSSTSFSDNSNHFPTLKIESLQPQPYSLHHFIDAWPQSQSDHSTVTWPEIEDMQSERTQLSMSIPMASSKFSSSTSPNNENVTVSPLKLSREYELASEGSQGILNEVNQRRANWIPNHWVVSMGGPLGEVLTNTTSTPKDQNKNCSSSSLNLMPDGWDSSPQMHSSPSDVLQKTSFGSLTSSTGSSPRADNKKTNENSGGSLCDEFMAKPL</sequence>
<dbReference type="GO" id="GO:0006351">
    <property type="term" value="P:DNA-templated transcription"/>
    <property type="evidence" value="ECO:0007669"/>
    <property type="project" value="UniProtKB-UniRule"/>
</dbReference>